<evidence type="ECO:0000313" key="1">
    <source>
        <dbReference type="EMBL" id="SEN66005.1"/>
    </source>
</evidence>
<protein>
    <submittedName>
        <fullName evidence="1">Uncharacterized protein</fullName>
    </submittedName>
</protein>
<accession>A0A1H8ICY6</accession>
<organism evidence="1 2">
    <name type="scientific">Flavobacterium sinopsychrotolerans</name>
    <dbReference type="NCBI Taxonomy" id="604089"/>
    <lineage>
        <taxon>Bacteria</taxon>
        <taxon>Pseudomonadati</taxon>
        <taxon>Bacteroidota</taxon>
        <taxon>Flavobacteriia</taxon>
        <taxon>Flavobacteriales</taxon>
        <taxon>Flavobacteriaceae</taxon>
        <taxon>Flavobacterium</taxon>
    </lineage>
</organism>
<keyword evidence="2" id="KW-1185">Reference proteome</keyword>
<reference evidence="2" key="1">
    <citation type="submission" date="2016-10" db="EMBL/GenBank/DDBJ databases">
        <authorList>
            <person name="Varghese N."/>
            <person name="Submissions S."/>
        </authorList>
    </citation>
    <scope>NUCLEOTIDE SEQUENCE [LARGE SCALE GENOMIC DNA]</scope>
    <source>
        <strain evidence="2">CGMCC 1.8704</strain>
    </source>
</reference>
<sequence>MLLLKTIFLPQMAVKSLLGENVFFIGLKKRPKEALLRPYKKAFSRKSLKQQLD</sequence>
<evidence type="ECO:0000313" key="2">
    <source>
        <dbReference type="Proteomes" id="UP000198657"/>
    </source>
</evidence>
<proteinExistence type="predicted"/>
<gene>
    <name evidence="1" type="ORF">SAMN04487942_0514</name>
</gene>
<dbReference type="AlphaFoldDB" id="A0A1H8ICY6"/>
<name>A0A1H8ICY6_9FLAO</name>
<dbReference type="EMBL" id="FODN01000001">
    <property type="protein sequence ID" value="SEN66005.1"/>
    <property type="molecule type" value="Genomic_DNA"/>
</dbReference>
<dbReference type="Proteomes" id="UP000198657">
    <property type="component" value="Unassembled WGS sequence"/>
</dbReference>